<evidence type="ECO:0000256" key="8">
    <source>
        <dbReference type="ARBA" id="ARBA00034143"/>
    </source>
</evidence>
<comment type="subcellular location">
    <subcellularLocation>
        <location evidence="1">Cytoplasm</location>
        <location evidence="1">Cytoskeleton</location>
        <location evidence="1">Cilium axoneme</location>
    </subcellularLocation>
</comment>
<dbReference type="Gene3D" id="1.25.40.10">
    <property type="entry name" value="Tetratricopeptide repeat domain"/>
    <property type="match status" value="1"/>
</dbReference>
<dbReference type="PANTHER" id="PTHR23040:SF1">
    <property type="entry name" value="OUTER DYNEIN ARM-DOCKING COMPLEX SUBUNIT 4"/>
    <property type="match status" value="1"/>
</dbReference>
<dbReference type="OrthoDB" id="245563at2759"/>
<accession>A0A2J7Q0L4</accession>
<evidence type="ECO:0000256" key="2">
    <source>
        <dbReference type="ARBA" id="ARBA00022490"/>
    </source>
</evidence>
<organism evidence="10 11">
    <name type="scientific">Cryptotermes secundus</name>
    <dbReference type="NCBI Taxonomy" id="105785"/>
    <lineage>
        <taxon>Eukaryota</taxon>
        <taxon>Metazoa</taxon>
        <taxon>Ecdysozoa</taxon>
        <taxon>Arthropoda</taxon>
        <taxon>Hexapoda</taxon>
        <taxon>Insecta</taxon>
        <taxon>Pterygota</taxon>
        <taxon>Neoptera</taxon>
        <taxon>Polyneoptera</taxon>
        <taxon>Dictyoptera</taxon>
        <taxon>Blattodea</taxon>
        <taxon>Blattoidea</taxon>
        <taxon>Termitoidae</taxon>
        <taxon>Kalotermitidae</taxon>
        <taxon>Cryptotermitinae</taxon>
        <taxon>Cryptotermes</taxon>
    </lineage>
</organism>
<name>A0A2J7Q0L4_9NEOP</name>
<comment type="caution">
    <text evidence="10">The sequence shown here is derived from an EMBL/GenBank/DDBJ whole genome shotgun (WGS) entry which is preliminary data.</text>
</comment>
<proteinExistence type="predicted"/>
<dbReference type="InterPro" id="IPR011990">
    <property type="entry name" value="TPR-like_helical_dom_sf"/>
</dbReference>
<dbReference type="Proteomes" id="UP000235965">
    <property type="component" value="Unassembled WGS sequence"/>
</dbReference>
<feature type="compositionally biased region" description="Basic and acidic residues" evidence="9">
    <location>
        <begin position="131"/>
        <end position="140"/>
    </location>
</feature>
<gene>
    <name evidence="10" type="ORF">B7P43_G06796</name>
</gene>
<dbReference type="InterPro" id="IPR040111">
    <property type="entry name" value="ODAD4"/>
</dbReference>
<dbReference type="SMART" id="SM00028">
    <property type="entry name" value="TPR"/>
    <property type="match status" value="3"/>
</dbReference>
<evidence type="ECO:0000313" key="10">
    <source>
        <dbReference type="EMBL" id="PNF22128.1"/>
    </source>
</evidence>
<dbReference type="AlphaFoldDB" id="A0A2J7Q0L4"/>
<dbReference type="STRING" id="105785.A0A2J7Q0L4"/>
<evidence type="ECO:0000256" key="5">
    <source>
        <dbReference type="ARBA" id="ARBA00023212"/>
    </source>
</evidence>
<evidence type="ECO:0000313" key="11">
    <source>
        <dbReference type="Proteomes" id="UP000235965"/>
    </source>
</evidence>
<evidence type="ECO:0000256" key="4">
    <source>
        <dbReference type="ARBA" id="ARBA00022803"/>
    </source>
</evidence>
<keyword evidence="3" id="KW-0677">Repeat</keyword>
<dbReference type="EMBL" id="NEVH01019965">
    <property type="protein sequence ID" value="PNF22128.1"/>
    <property type="molecule type" value="Genomic_DNA"/>
</dbReference>
<keyword evidence="6" id="KW-0966">Cell projection</keyword>
<feature type="compositionally biased region" description="Basic residues" evidence="9">
    <location>
        <begin position="154"/>
        <end position="168"/>
    </location>
</feature>
<keyword evidence="5" id="KW-0206">Cytoskeleton</keyword>
<evidence type="ECO:0000256" key="6">
    <source>
        <dbReference type="ARBA" id="ARBA00023273"/>
    </source>
</evidence>
<dbReference type="PANTHER" id="PTHR23040">
    <property type="match status" value="1"/>
</dbReference>
<feature type="compositionally biased region" description="Low complexity" evidence="9">
    <location>
        <begin position="87"/>
        <end position="104"/>
    </location>
</feature>
<sequence length="343" mass="39516">MTTTTATLMEHVINETNTAESKPSQSHDKQFKESNLSEHAREILKLTRDTEFLQSFLRMNIGAESEADDSNRPRQKGAKKVAEEKPALQQLQDQQQQQQLQQLEQQEEEQKRQAQTAAERQRDKERHKKFRAAESEHENNAGKTTFSQLTRDLKLRKGPKKGRRRSRIRRQEECYTDKDRAAAVNMGSHDIKQSLKMKRRQDRTRALQIPEEAEPGTLLALGSREMRSGNVNIAINFVHKALELNPKDKNALVARSKCYLQLGEPQLALKDAETALHGDKNFIRDILIVSAIFQKAESLYHLGDFEHSLMYYHRGLRLRPELEGFRLGVQKAQEAIENTIGRK</sequence>
<dbReference type="GO" id="GO:0005930">
    <property type="term" value="C:axoneme"/>
    <property type="evidence" value="ECO:0007669"/>
    <property type="project" value="UniProtKB-SubCell"/>
</dbReference>
<keyword evidence="2" id="KW-0963">Cytoplasm</keyword>
<feature type="compositionally biased region" description="Polar residues" evidence="9">
    <location>
        <begin position="14"/>
        <end position="24"/>
    </location>
</feature>
<feature type="region of interest" description="Disordered" evidence="9">
    <location>
        <begin position="1"/>
        <end position="36"/>
    </location>
</feature>
<dbReference type="FunCoup" id="A0A2J7Q0L4">
    <property type="interactions" value="1"/>
</dbReference>
<feature type="compositionally biased region" description="Basic and acidic residues" evidence="9">
    <location>
        <begin position="25"/>
        <end position="36"/>
    </location>
</feature>
<evidence type="ECO:0000256" key="1">
    <source>
        <dbReference type="ARBA" id="ARBA00004430"/>
    </source>
</evidence>
<dbReference type="SUPFAM" id="SSF48452">
    <property type="entry name" value="TPR-like"/>
    <property type="match status" value="1"/>
</dbReference>
<feature type="compositionally biased region" description="Polar residues" evidence="9">
    <location>
        <begin position="141"/>
        <end position="150"/>
    </location>
</feature>
<evidence type="ECO:0000256" key="9">
    <source>
        <dbReference type="SAM" id="MobiDB-lite"/>
    </source>
</evidence>
<evidence type="ECO:0000256" key="3">
    <source>
        <dbReference type="ARBA" id="ARBA00022737"/>
    </source>
</evidence>
<feature type="region of interest" description="Disordered" evidence="9">
    <location>
        <begin position="62"/>
        <end position="171"/>
    </location>
</feature>
<keyword evidence="4" id="KW-0802">TPR repeat</keyword>
<dbReference type="InParanoid" id="A0A2J7Q0L4"/>
<keyword evidence="11" id="KW-1185">Reference proteome</keyword>
<reference evidence="10 11" key="1">
    <citation type="submission" date="2017-12" db="EMBL/GenBank/DDBJ databases">
        <title>Hemimetabolous genomes reveal molecular basis of termite eusociality.</title>
        <authorList>
            <person name="Harrison M.C."/>
            <person name="Jongepier E."/>
            <person name="Robertson H.M."/>
            <person name="Arning N."/>
            <person name="Bitard-Feildel T."/>
            <person name="Chao H."/>
            <person name="Childers C.P."/>
            <person name="Dinh H."/>
            <person name="Doddapaneni H."/>
            <person name="Dugan S."/>
            <person name="Gowin J."/>
            <person name="Greiner C."/>
            <person name="Han Y."/>
            <person name="Hu H."/>
            <person name="Hughes D.S.T."/>
            <person name="Huylmans A.-K."/>
            <person name="Kemena C."/>
            <person name="Kremer L.P.M."/>
            <person name="Lee S.L."/>
            <person name="Lopez-Ezquerra A."/>
            <person name="Mallet L."/>
            <person name="Monroy-Kuhn J.M."/>
            <person name="Moser A."/>
            <person name="Murali S.C."/>
            <person name="Muzny D.M."/>
            <person name="Otani S."/>
            <person name="Piulachs M.-D."/>
            <person name="Poelchau M."/>
            <person name="Qu J."/>
            <person name="Schaub F."/>
            <person name="Wada-Katsumata A."/>
            <person name="Worley K.C."/>
            <person name="Xie Q."/>
            <person name="Ylla G."/>
            <person name="Poulsen M."/>
            <person name="Gibbs R.A."/>
            <person name="Schal C."/>
            <person name="Richards S."/>
            <person name="Belles X."/>
            <person name="Korb J."/>
            <person name="Bornberg-Bauer E."/>
        </authorList>
    </citation>
    <scope>NUCLEOTIDE SEQUENCE [LARGE SCALE GENOMIC DNA]</scope>
    <source>
        <tissue evidence="10">Whole body</tissue>
    </source>
</reference>
<evidence type="ECO:0000256" key="7">
    <source>
        <dbReference type="ARBA" id="ARBA00034139"/>
    </source>
</evidence>
<dbReference type="InterPro" id="IPR019734">
    <property type="entry name" value="TPR_rpt"/>
</dbReference>
<protein>
    <recommendedName>
        <fullName evidence="7">Outer dynein arm-docking complex subunit 4</fullName>
    </recommendedName>
    <alternativeName>
        <fullName evidence="8">Tetratricopeptide repeat protein 25</fullName>
    </alternativeName>
</protein>